<dbReference type="GO" id="GO:0008168">
    <property type="term" value="F:methyltransferase activity"/>
    <property type="evidence" value="ECO:0007669"/>
    <property type="project" value="UniProtKB-KW"/>
</dbReference>
<evidence type="ECO:0000256" key="1">
    <source>
        <dbReference type="ARBA" id="ARBA00022603"/>
    </source>
</evidence>
<dbReference type="PANTHER" id="PTHR11103">
    <property type="entry name" value="SLR1189 PROTEIN"/>
    <property type="match status" value="1"/>
</dbReference>
<sequence length="357" mass="38173">MFPLLALIRVREVPLPNITELLATRPWLLADGATGTNYFDMGLQSGDAPEMWNADHVDRVASLHRRFIEAGADIILTNSFGGSRYRLKLHRMENRVVELNRAAAEIAREEAERVGRPVVVAGSIGPTGEILEPVGALSVELATEAFTEQAMALADGGADVIWLETLSSKEEMRAAGTAAAATGLPVIATMTFDTNGSTMMGVSPVELVDLYRETVPRLAAFGANCGIGAADLIGALLAMSQQLTDDDRLVAKSNCGIPAFVDGQIHYSGTPELMSRYAELALDSGARIIGGCCGTTPEHLAAMRQALESHSKRGAPDLDAVVELLGPVRAGTRACCDGMHARPKAVRKRRSRRRRDA</sequence>
<protein>
    <recommendedName>
        <fullName evidence="3">Hcy-binding domain-containing protein</fullName>
    </recommendedName>
</protein>
<dbReference type="EMBL" id="UINC01021648">
    <property type="protein sequence ID" value="SVA89645.1"/>
    <property type="molecule type" value="Genomic_DNA"/>
</dbReference>
<accession>A0A381ZK49</accession>
<evidence type="ECO:0000313" key="4">
    <source>
        <dbReference type="EMBL" id="SVA89645.1"/>
    </source>
</evidence>
<proteinExistence type="predicted"/>
<dbReference type="GO" id="GO:0032259">
    <property type="term" value="P:methylation"/>
    <property type="evidence" value="ECO:0007669"/>
    <property type="project" value="UniProtKB-KW"/>
</dbReference>
<dbReference type="NCBIfam" id="NF005718">
    <property type="entry name" value="PRK07534.1"/>
    <property type="match status" value="1"/>
</dbReference>
<dbReference type="SUPFAM" id="SSF82282">
    <property type="entry name" value="Homocysteine S-methyltransferase"/>
    <property type="match status" value="1"/>
</dbReference>
<evidence type="ECO:0000256" key="2">
    <source>
        <dbReference type="ARBA" id="ARBA00022679"/>
    </source>
</evidence>
<dbReference type="PROSITE" id="PS50970">
    <property type="entry name" value="HCY"/>
    <property type="match status" value="1"/>
</dbReference>
<keyword evidence="2" id="KW-0808">Transferase</keyword>
<dbReference type="AlphaFoldDB" id="A0A381ZK49"/>
<dbReference type="Gene3D" id="3.20.20.330">
    <property type="entry name" value="Homocysteine-binding-like domain"/>
    <property type="match status" value="1"/>
</dbReference>
<dbReference type="Pfam" id="PF02574">
    <property type="entry name" value="S-methyl_trans"/>
    <property type="match status" value="1"/>
</dbReference>
<reference evidence="4" key="1">
    <citation type="submission" date="2018-05" db="EMBL/GenBank/DDBJ databases">
        <authorList>
            <person name="Lanie J.A."/>
            <person name="Ng W.-L."/>
            <person name="Kazmierczak K.M."/>
            <person name="Andrzejewski T.M."/>
            <person name="Davidsen T.M."/>
            <person name="Wayne K.J."/>
            <person name="Tettelin H."/>
            <person name="Glass J.I."/>
            <person name="Rusch D."/>
            <person name="Podicherti R."/>
            <person name="Tsui H.-C.T."/>
            <person name="Winkler M.E."/>
        </authorList>
    </citation>
    <scope>NUCLEOTIDE SEQUENCE</scope>
</reference>
<dbReference type="PANTHER" id="PTHR11103:SF18">
    <property type="entry name" value="SLR1189 PROTEIN"/>
    <property type="match status" value="1"/>
</dbReference>
<feature type="domain" description="Hcy-binding" evidence="3">
    <location>
        <begin position="16"/>
        <end position="307"/>
    </location>
</feature>
<dbReference type="InterPro" id="IPR036589">
    <property type="entry name" value="HCY_dom_sf"/>
</dbReference>
<name>A0A381ZK49_9ZZZZ</name>
<gene>
    <name evidence="4" type="ORF">METZ01_LOCUS142499</name>
</gene>
<organism evidence="4">
    <name type="scientific">marine metagenome</name>
    <dbReference type="NCBI Taxonomy" id="408172"/>
    <lineage>
        <taxon>unclassified sequences</taxon>
        <taxon>metagenomes</taxon>
        <taxon>ecological metagenomes</taxon>
    </lineage>
</organism>
<dbReference type="InterPro" id="IPR003726">
    <property type="entry name" value="HCY_dom"/>
</dbReference>
<keyword evidence="1" id="KW-0489">Methyltransferase</keyword>
<evidence type="ECO:0000259" key="3">
    <source>
        <dbReference type="PROSITE" id="PS50970"/>
    </source>
</evidence>